<keyword evidence="5" id="KW-0547">Nucleotide-binding</keyword>
<dbReference type="CDD" id="cd03233">
    <property type="entry name" value="ABCG_PDR_domain1"/>
    <property type="match status" value="1"/>
</dbReference>
<dbReference type="GO" id="GO:0005524">
    <property type="term" value="F:ATP binding"/>
    <property type="evidence" value="ECO:0007669"/>
    <property type="project" value="UniProtKB-KW"/>
</dbReference>
<dbReference type="InterPro" id="IPR003593">
    <property type="entry name" value="AAA+_ATPase"/>
</dbReference>
<dbReference type="GO" id="GO:0140359">
    <property type="term" value="F:ABC-type transporter activity"/>
    <property type="evidence" value="ECO:0007669"/>
    <property type="project" value="InterPro"/>
</dbReference>
<evidence type="ECO:0000256" key="10">
    <source>
        <dbReference type="SAM" id="Phobius"/>
    </source>
</evidence>
<dbReference type="Pfam" id="PF19055">
    <property type="entry name" value="ABC2_membrane_7"/>
    <property type="match status" value="1"/>
</dbReference>
<dbReference type="CDD" id="cd03232">
    <property type="entry name" value="ABCG_PDR_domain2"/>
    <property type="match status" value="1"/>
</dbReference>
<dbReference type="PROSITE" id="PS50893">
    <property type="entry name" value="ABC_TRANSPORTER_2"/>
    <property type="match status" value="2"/>
</dbReference>
<dbReference type="Proteomes" id="UP000076532">
    <property type="component" value="Unassembled WGS sequence"/>
</dbReference>
<dbReference type="FunFam" id="3.40.50.300:FF:000054">
    <property type="entry name" value="ABC multidrug transporter atrF"/>
    <property type="match status" value="1"/>
</dbReference>
<feature type="region of interest" description="Disordered" evidence="9">
    <location>
        <begin position="37"/>
        <end position="69"/>
    </location>
</feature>
<evidence type="ECO:0000256" key="8">
    <source>
        <dbReference type="ARBA" id="ARBA00023136"/>
    </source>
</evidence>
<dbReference type="Gene3D" id="3.40.50.300">
    <property type="entry name" value="P-loop containing nucleotide triphosphate hydrolases"/>
    <property type="match status" value="2"/>
</dbReference>
<feature type="transmembrane region" description="Helical" evidence="10">
    <location>
        <begin position="601"/>
        <end position="624"/>
    </location>
</feature>
<dbReference type="SMART" id="SM00382">
    <property type="entry name" value="AAA"/>
    <property type="match status" value="2"/>
</dbReference>
<feature type="compositionally biased region" description="Polar residues" evidence="9">
    <location>
        <begin position="1"/>
        <end position="16"/>
    </location>
</feature>
<dbReference type="InterPro" id="IPR003439">
    <property type="entry name" value="ABC_transporter-like_ATP-bd"/>
</dbReference>
<dbReference type="PANTHER" id="PTHR19241">
    <property type="entry name" value="ATP-BINDING CASSETTE TRANSPORTER"/>
    <property type="match status" value="1"/>
</dbReference>
<dbReference type="Pfam" id="PF01061">
    <property type="entry name" value="ABC2_membrane"/>
    <property type="match status" value="2"/>
</dbReference>
<dbReference type="EMBL" id="KV417829">
    <property type="protein sequence ID" value="KZP05601.1"/>
    <property type="molecule type" value="Genomic_DNA"/>
</dbReference>
<feature type="transmembrane region" description="Helical" evidence="10">
    <location>
        <begin position="560"/>
        <end position="581"/>
    </location>
</feature>
<evidence type="ECO:0000256" key="3">
    <source>
        <dbReference type="ARBA" id="ARBA00022448"/>
    </source>
</evidence>
<feature type="transmembrane region" description="Helical" evidence="10">
    <location>
        <begin position="1278"/>
        <end position="1298"/>
    </location>
</feature>
<keyword evidence="3" id="KW-0813">Transport</keyword>
<keyword evidence="13" id="KW-1185">Reference proteome</keyword>
<dbReference type="Pfam" id="PF06422">
    <property type="entry name" value="PDR_CDR"/>
    <property type="match status" value="2"/>
</dbReference>
<evidence type="ECO:0000256" key="7">
    <source>
        <dbReference type="ARBA" id="ARBA00022989"/>
    </source>
</evidence>
<keyword evidence="6" id="KW-0067">ATP-binding</keyword>
<evidence type="ECO:0000256" key="6">
    <source>
        <dbReference type="ARBA" id="ARBA00022840"/>
    </source>
</evidence>
<dbReference type="OrthoDB" id="245989at2759"/>
<evidence type="ECO:0000256" key="1">
    <source>
        <dbReference type="ARBA" id="ARBA00004141"/>
    </source>
</evidence>
<dbReference type="SUPFAM" id="SSF52540">
    <property type="entry name" value="P-loop containing nucleoside triphosphate hydrolases"/>
    <property type="match status" value="2"/>
</dbReference>
<reference evidence="12 13" key="1">
    <citation type="journal article" date="2016" name="Mol. Biol. Evol.">
        <title>Comparative Genomics of Early-Diverging Mushroom-Forming Fungi Provides Insights into the Origins of Lignocellulose Decay Capabilities.</title>
        <authorList>
            <person name="Nagy L.G."/>
            <person name="Riley R."/>
            <person name="Tritt A."/>
            <person name="Adam C."/>
            <person name="Daum C."/>
            <person name="Floudas D."/>
            <person name="Sun H."/>
            <person name="Yadav J.S."/>
            <person name="Pangilinan J."/>
            <person name="Larsson K.H."/>
            <person name="Matsuura K."/>
            <person name="Barry K."/>
            <person name="Labutti K."/>
            <person name="Kuo R."/>
            <person name="Ohm R.A."/>
            <person name="Bhattacharya S.S."/>
            <person name="Shirouzu T."/>
            <person name="Yoshinaga Y."/>
            <person name="Martin F.M."/>
            <person name="Grigoriev I.V."/>
            <person name="Hibbett D.S."/>
        </authorList>
    </citation>
    <scope>NUCLEOTIDE SEQUENCE [LARGE SCALE GENOMIC DNA]</scope>
    <source>
        <strain evidence="12 13">CBS 109695</strain>
    </source>
</reference>
<feature type="region of interest" description="Disordered" evidence="9">
    <location>
        <begin position="1"/>
        <end position="25"/>
    </location>
</feature>
<dbReference type="STRING" id="436010.A0A167W1S8"/>
<feature type="transmembrane region" description="Helical" evidence="10">
    <location>
        <begin position="1457"/>
        <end position="1478"/>
    </location>
</feature>
<accession>A0A167W1S8</accession>
<evidence type="ECO:0000313" key="12">
    <source>
        <dbReference type="EMBL" id="KZP05601.1"/>
    </source>
</evidence>
<evidence type="ECO:0000256" key="9">
    <source>
        <dbReference type="SAM" id="MobiDB-lite"/>
    </source>
</evidence>
<dbReference type="InterPro" id="IPR010929">
    <property type="entry name" value="PDR_CDR_ABC"/>
</dbReference>
<sequence length="1499" mass="164259">MSDPTHTGTNQATSGLPTVPVGSSALGDFADALYQSESAQAAPEVGHKEYSGTRSGESRVDINHFDPEGVDQLRRTLSNRSHYVSESGDKQARPTSAKSDADTVTAEDAFDFEKVLRGLMQRKEDAQRLSRELGVVFEDLRVVGLGASASYAPTLGSFLNPFNKLAAINALRHPPVKDILSGFEGVVRPGELLLVLGSPGSGCSTLLKTLANQRDEYHAVEGTVHYDSLSPAEVARSFRGDVTYCPEDDVHFPTLTVQQTLEFAAKSRAPASDARLPAQTRDDHVKRMTEVLMTVFGLTHARHTPVGDAAIRGVSGGEKKRVSITEALASRSMLGAWDNSTRGLDASTALEFVRALRIATDVARLSTVVSIYQASESLYRLFDKVCVIYAGRQAYFGPAAGARQYFIDMGFEPANRQTTADFLVACTDPNARIARAGITGQPRTAGDFARYYAQSAARAQNRVDIEHYKAEHVGNKQKAQDYVASVRAERAKHTRDASSYTISVPMQVRAVMLRRVQILWGSMAAQITQFLSFVVQAIIMGTVFLRLADSTSAYFSRGGVLFFSLLFAGLTAMAEIPSLFSQRPIVLRHQKAALYHPFVEAVALTLVDIPITFVTLLVFSTIVYEAVRLQQSASQFFTFFLFVFTLTLTMKGFFRSLAAAMPAEAPAQAVAGIAILIMALYTGYSIPKPSMIPALRWLTYLNPIRWGFESAIVNEFHTLDGSCASLVPSGAGYEGVALANQVCTTVGSVQGSATVNGDRFVELSYGYKHSNLWTNFAIVVAYGIFFIGAYWFFTERNVSLVAETSIVLFKQGAQVAAIDDAAPGGTDEEKTPAGSTSGSVGPADKEVERALAEAQAMTDIFSWQHVQYVVPIGGGEKRRLLDDVSGYVVPGKLTALMGESGAGKTTLLNVLAQRQSTGVVSGDRLVNGQALPEDFQAQTGYCQQMDTHVPTCTVREALLFSAKLRQPASVPLAEKAAYVETCLRMCGLEAYGDAMVGSLGIEFRKRTTIGVELAAKPKLLLFLDEPTSGLDSQSAWAIMQFLRNLADNGQAILCTIHQPSSELFQVFDRLLLLRKGGQTVYFGDLGRNSSTLIDYFERNGARVCDAEENPAEYILESIGAGATASANQDWHDLWKRSPESAEVQREVTKLHDEGAARPAVTTERHSEFATSWAHQTTELIKRGSLSFWRDPTYLMAKLVLNIFGGLLIGFTFFKAKDTIQGTQNKLFAIFMATILSVPLSNQIQVPFLDLRSIYTIRERPSRTYSWTALVTAQYLTELPWNMLGSSLFFLCWFFTVGFPNDRAGYTYFMLGVIFPAYYTSIAMAVAAMAPNAELAGILFSFLFSFVLTFNGVLQPFRELGWWSWMYRLSPYTYLIEGLVGQAVGKQNVTCAAKELVQLTPPAGQTCAAYMGPYIASVGGYLTNPEATSACEFCSVESTDAFLESTFNIFYAHHWRNLGFLVAFIAFNIFSLYALTYFFQIRTRSIFTSLKSRLSRNKSA</sequence>
<comment type="similarity">
    <text evidence="2">Belongs to the ABC transporter superfamily. ABCG family. PDR (TC 3.A.1.205) subfamily.</text>
</comment>
<feature type="transmembrane region" description="Helical" evidence="10">
    <location>
        <begin position="666"/>
        <end position="686"/>
    </location>
</feature>
<proteinExistence type="inferred from homology"/>
<dbReference type="GO" id="GO:0016887">
    <property type="term" value="F:ATP hydrolysis activity"/>
    <property type="evidence" value="ECO:0007669"/>
    <property type="project" value="InterPro"/>
</dbReference>
<feature type="transmembrane region" description="Helical" evidence="10">
    <location>
        <begin position="636"/>
        <end position="654"/>
    </location>
</feature>
<feature type="region of interest" description="Disordered" evidence="9">
    <location>
        <begin position="81"/>
        <end position="104"/>
    </location>
</feature>
<evidence type="ECO:0000256" key="2">
    <source>
        <dbReference type="ARBA" id="ARBA00006012"/>
    </source>
</evidence>
<keyword evidence="8 10" id="KW-0472">Membrane</keyword>
<comment type="subcellular location">
    <subcellularLocation>
        <location evidence="1">Membrane</location>
        <topology evidence="1">Multi-pass membrane protein</topology>
    </subcellularLocation>
</comment>
<feature type="compositionally biased region" description="Basic and acidic residues" evidence="9">
    <location>
        <begin position="45"/>
        <end position="69"/>
    </location>
</feature>
<dbReference type="InterPro" id="IPR043926">
    <property type="entry name" value="ABCG_dom"/>
</dbReference>
<dbReference type="GO" id="GO:0016020">
    <property type="term" value="C:membrane"/>
    <property type="evidence" value="ECO:0007669"/>
    <property type="project" value="UniProtKB-SubCell"/>
</dbReference>
<dbReference type="InterPro" id="IPR034001">
    <property type="entry name" value="ABCG_PDR_1"/>
</dbReference>
<keyword evidence="7 10" id="KW-1133">Transmembrane helix</keyword>
<dbReference type="InterPro" id="IPR034003">
    <property type="entry name" value="ABCG_PDR_2"/>
</dbReference>
<feature type="transmembrane region" description="Helical" evidence="10">
    <location>
        <begin position="530"/>
        <end position="548"/>
    </location>
</feature>
<dbReference type="InterPro" id="IPR027417">
    <property type="entry name" value="P-loop_NTPase"/>
</dbReference>
<organism evidence="12 13">
    <name type="scientific">Athelia psychrophila</name>
    <dbReference type="NCBI Taxonomy" id="1759441"/>
    <lineage>
        <taxon>Eukaryota</taxon>
        <taxon>Fungi</taxon>
        <taxon>Dikarya</taxon>
        <taxon>Basidiomycota</taxon>
        <taxon>Agaricomycotina</taxon>
        <taxon>Agaricomycetes</taxon>
        <taxon>Agaricomycetidae</taxon>
        <taxon>Atheliales</taxon>
        <taxon>Atheliaceae</taxon>
        <taxon>Athelia</taxon>
    </lineage>
</organism>
<evidence type="ECO:0000256" key="4">
    <source>
        <dbReference type="ARBA" id="ARBA00022692"/>
    </source>
</evidence>
<evidence type="ECO:0000313" key="13">
    <source>
        <dbReference type="Proteomes" id="UP000076532"/>
    </source>
</evidence>
<feature type="transmembrane region" description="Helical" evidence="10">
    <location>
        <begin position="1334"/>
        <end position="1353"/>
    </location>
</feature>
<keyword evidence="4 10" id="KW-0812">Transmembrane</keyword>
<name>A0A167W1S8_9AGAM</name>
<feature type="domain" description="ABC transporter" evidence="11">
    <location>
        <begin position="165"/>
        <end position="415"/>
    </location>
</feature>
<feature type="domain" description="ABC transporter" evidence="11">
    <location>
        <begin position="864"/>
        <end position="1100"/>
    </location>
</feature>
<dbReference type="InterPro" id="IPR013525">
    <property type="entry name" value="ABC2_TM"/>
</dbReference>
<evidence type="ECO:0000256" key="5">
    <source>
        <dbReference type="ARBA" id="ARBA00022741"/>
    </source>
</evidence>
<feature type="region of interest" description="Disordered" evidence="9">
    <location>
        <begin position="821"/>
        <end position="844"/>
    </location>
</feature>
<dbReference type="Pfam" id="PF14510">
    <property type="entry name" value="ABC_trans_N"/>
    <property type="match status" value="1"/>
</dbReference>
<dbReference type="InterPro" id="IPR029481">
    <property type="entry name" value="ABC_trans_N"/>
</dbReference>
<feature type="transmembrane region" description="Helical" evidence="10">
    <location>
        <begin position="1225"/>
        <end position="1243"/>
    </location>
</feature>
<evidence type="ECO:0000259" key="11">
    <source>
        <dbReference type="PROSITE" id="PS50893"/>
    </source>
</evidence>
<protein>
    <submittedName>
        <fullName evidence="12">Pleiotropic drug resistance ABC transporter</fullName>
    </submittedName>
</protein>
<dbReference type="Pfam" id="PF00005">
    <property type="entry name" value="ABC_tran"/>
    <property type="match status" value="2"/>
</dbReference>
<feature type="transmembrane region" description="Helical" evidence="10">
    <location>
        <begin position="1194"/>
        <end position="1213"/>
    </location>
</feature>
<gene>
    <name evidence="12" type="ORF">FIBSPDRAFT_1054002</name>
</gene>
<feature type="transmembrane region" description="Helical" evidence="10">
    <location>
        <begin position="772"/>
        <end position="793"/>
    </location>
</feature>
<feature type="transmembrane region" description="Helical" evidence="10">
    <location>
        <begin position="1305"/>
        <end position="1328"/>
    </location>
</feature>